<protein>
    <recommendedName>
        <fullName evidence="3">Cell division protein FtsL</fullName>
    </recommendedName>
</protein>
<dbReference type="AlphaFoldDB" id="A0A382FHB9"/>
<keyword evidence="1" id="KW-0472">Membrane</keyword>
<sequence length="128" mass="15011">MSLKSLIHSSRRTPSSLKNQFRWKLVPGFIWKSVQSFRITLLIWGLVTAGCIFYLSQWMNFRQVAHRIDLLETYRSKLSSQLELLEVEISYLTRPQRLEFLAGGTMLMQPPESVQYKLSWLDITGEKD</sequence>
<evidence type="ECO:0008006" key="3">
    <source>
        <dbReference type="Google" id="ProtNLM"/>
    </source>
</evidence>
<evidence type="ECO:0000256" key="1">
    <source>
        <dbReference type="SAM" id="Phobius"/>
    </source>
</evidence>
<dbReference type="EMBL" id="UINC01049612">
    <property type="protein sequence ID" value="SVB61603.1"/>
    <property type="molecule type" value="Genomic_DNA"/>
</dbReference>
<keyword evidence="1" id="KW-0812">Transmembrane</keyword>
<name>A0A382FHB9_9ZZZZ</name>
<proteinExistence type="predicted"/>
<keyword evidence="1" id="KW-1133">Transmembrane helix</keyword>
<evidence type="ECO:0000313" key="2">
    <source>
        <dbReference type="EMBL" id="SVB61603.1"/>
    </source>
</evidence>
<accession>A0A382FHB9</accession>
<reference evidence="2" key="1">
    <citation type="submission" date="2018-05" db="EMBL/GenBank/DDBJ databases">
        <authorList>
            <person name="Lanie J.A."/>
            <person name="Ng W.-L."/>
            <person name="Kazmierczak K.M."/>
            <person name="Andrzejewski T.M."/>
            <person name="Davidsen T.M."/>
            <person name="Wayne K.J."/>
            <person name="Tettelin H."/>
            <person name="Glass J.I."/>
            <person name="Rusch D."/>
            <person name="Podicherti R."/>
            <person name="Tsui H.-C.T."/>
            <person name="Winkler M.E."/>
        </authorList>
    </citation>
    <scope>NUCLEOTIDE SEQUENCE</scope>
</reference>
<feature type="transmembrane region" description="Helical" evidence="1">
    <location>
        <begin position="37"/>
        <end position="55"/>
    </location>
</feature>
<organism evidence="2">
    <name type="scientific">marine metagenome</name>
    <dbReference type="NCBI Taxonomy" id="408172"/>
    <lineage>
        <taxon>unclassified sequences</taxon>
        <taxon>metagenomes</taxon>
        <taxon>ecological metagenomes</taxon>
    </lineage>
</organism>
<gene>
    <name evidence="2" type="ORF">METZ01_LOCUS214457</name>
</gene>